<gene>
    <name evidence="2" type="ORF">H9950_03070</name>
</gene>
<reference evidence="2" key="2">
    <citation type="submission" date="2021-04" db="EMBL/GenBank/DDBJ databases">
        <authorList>
            <person name="Gilroy R."/>
        </authorList>
    </citation>
    <scope>NUCLEOTIDE SEQUENCE</scope>
    <source>
        <strain evidence="2">ChiHjej12B11-9795</strain>
    </source>
</reference>
<evidence type="ECO:0000313" key="2">
    <source>
        <dbReference type="EMBL" id="HJA85173.1"/>
    </source>
</evidence>
<feature type="chain" id="PRO_5038691371" description="DUF4468 domain-containing protein" evidence="1">
    <location>
        <begin position="19"/>
        <end position="214"/>
    </location>
</feature>
<feature type="signal peptide" evidence="1">
    <location>
        <begin position="1"/>
        <end position="18"/>
    </location>
</feature>
<name>A0A9D2KUL9_9BACE</name>
<comment type="caution">
    <text evidence="2">The sequence shown here is derived from an EMBL/GenBank/DDBJ whole genome shotgun (WGS) entry which is preliminary data.</text>
</comment>
<dbReference type="Pfam" id="PF20201">
    <property type="entry name" value="DUF6563"/>
    <property type="match status" value="1"/>
</dbReference>
<dbReference type="EMBL" id="DWZI01000016">
    <property type="protein sequence ID" value="HJA85173.1"/>
    <property type="molecule type" value="Genomic_DNA"/>
</dbReference>
<reference evidence="2" key="1">
    <citation type="journal article" date="2021" name="PeerJ">
        <title>Extensive microbial diversity within the chicken gut microbiome revealed by metagenomics and culture.</title>
        <authorList>
            <person name="Gilroy R."/>
            <person name="Ravi A."/>
            <person name="Getino M."/>
            <person name="Pursley I."/>
            <person name="Horton D.L."/>
            <person name="Alikhan N.F."/>
            <person name="Baker D."/>
            <person name="Gharbi K."/>
            <person name="Hall N."/>
            <person name="Watson M."/>
            <person name="Adriaenssens E.M."/>
            <person name="Foster-Nyarko E."/>
            <person name="Jarju S."/>
            <person name="Secka A."/>
            <person name="Antonio M."/>
            <person name="Oren A."/>
            <person name="Chaudhuri R.R."/>
            <person name="La Ragione R."/>
            <person name="Hildebrand F."/>
            <person name="Pallen M.J."/>
        </authorList>
    </citation>
    <scope>NUCLEOTIDE SEQUENCE</scope>
    <source>
        <strain evidence="2">ChiHjej12B11-9795</strain>
    </source>
</reference>
<evidence type="ECO:0000313" key="3">
    <source>
        <dbReference type="Proteomes" id="UP000823862"/>
    </source>
</evidence>
<dbReference type="Proteomes" id="UP000823862">
    <property type="component" value="Unassembled WGS sequence"/>
</dbReference>
<dbReference type="AlphaFoldDB" id="A0A9D2KUL9"/>
<protein>
    <recommendedName>
        <fullName evidence="4">DUF4468 domain-containing protein</fullName>
    </recommendedName>
</protein>
<evidence type="ECO:0008006" key="4">
    <source>
        <dbReference type="Google" id="ProtNLM"/>
    </source>
</evidence>
<sequence>MKYFFSLFVFVFGLPATAQQIIYANIDELREERGDTVSTLRVERRTKNQLYLMGGGDYRIEAHDNHGLCRYLRKRCYAVRIDTALYVNCRKMRYKRYRLGGWYAPALEIERHIFYTAQPVGQAATETLTPADAQKLRGEVGDAIQASGLVDQRVYYELDLETGRSTFVDKERMLQLLTEYPEWQKEFEKETSEAAEVTGRYLQRLRDAKKEEEK</sequence>
<proteinExistence type="predicted"/>
<evidence type="ECO:0000256" key="1">
    <source>
        <dbReference type="SAM" id="SignalP"/>
    </source>
</evidence>
<accession>A0A9D2KUL9</accession>
<dbReference type="InterPro" id="IPR046693">
    <property type="entry name" value="DUF6563"/>
</dbReference>
<keyword evidence="1" id="KW-0732">Signal</keyword>
<organism evidence="2 3">
    <name type="scientific">Candidatus Bacteroides avicola</name>
    <dbReference type="NCBI Taxonomy" id="2838468"/>
    <lineage>
        <taxon>Bacteria</taxon>
        <taxon>Pseudomonadati</taxon>
        <taxon>Bacteroidota</taxon>
        <taxon>Bacteroidia</taxon>
        <taxon>Bacteroidales</taxon>
        <taxon>Bacteroidaceae</taxon>
        <taxon>Bacteroides</taxon>
    </lineage>
</organism>